<keyword evidence="8" id="KW-0067">ATP-binding</keyword>
<dbReference type="InterPro" id="IPR050482">
    <property type="entry name" value="Sensor_HK_TwoCompSys"/>
</dbReference>
<evidence type="ECO:0000256" key="2">
    <source>
        <dbReference type="ARBA" id="ARBA00004370"/>
    </source>
</evidence>
<gene>
    <name evidence="12" type="ORF">PQO05_05075</name>
</gene>
<dbReference type="SUPFAM" id="SSF158472">
    <property type="entry name" value="HAMP domain-like"/>
    <property type="match status" value="1"/>
</dbReference>
<proteinExistence type="predicted"/>
<feature type="transmembrane region" description="Helical" evidence="10">
    <location>
        <begin position="104"/>
        <end position="126"/>
    </location>
</feature>
<dbReference type="InterPro" id="IPR003660">
    <property type="entry name" value="HAMP_dom"/>
</dbReference>
<comment type="catalytic activity">
    <reaction evidence="1">
        <text>ATP + protein L-histidine = ADP + protein N-phospho-L-histidine.</text>
        <dbReference type="EC" id="2.7.13.3"/>
    </reaction>
</comment>
<keyword evidence="10" id="KW-1133">Transmembrane helix</keyword>
<evidence type="ECO:0000313" key="12">
    <source>
        <dbReference type="EMBL" id="WCT13303.1"/>
    </source>
</evidence>
<dbReference type="RefSeq" id="WP_273631588.1">
    <property type="nucleotide sequence ID" value="NZ_CP117167.1"/>
</dbReference>
<feature type="domain" description="HAMP" evidence="11">
    <location>
        <begin position="160"/>
        <end position="212"/>
    </location>
</feature>
<name>A0ABY7TAS6_9SPHI</name>
<dbReference type="CDD" id="cd06225">
    <property type="entry name" value="HAMP"/>
    <property type="match status" value="1"/>
</dbReference>
<dbReference type="SUPFAM" id="SSF58104">
    <property type="entry name" value="Methyl-accepting chemotaxis protein (MCP) signaling domain"/>
    <property type="match status" value="1"/>
</dbReference>
<feature type="transmembrane region" description="Helical" evidence="10">
    <location>
        <begin position="38"/>
        <end position="63"/>
    </location>
</feature>
<feature type="transmembrane region" description="Helical" evidence="10">
    <location>
        <begin position="69"/>
        <end position="92"/>
    </location>
</feature>
<evidence type="ECO:0000256" key="6">
    <source>
        <dbReference type="ARBA" id="ARBA00022741"/>
    </source>
</evidence>
<keyword evidence="10" id="KW-0472">Membrane</keyword>
<keyword evidence="9" id="KW-0902">Two-component regulatory system</keyword>
<keyword evidence="7" id="KW-0418">Kinase</keyword>
<evidence type="ECO:0000313" key="13">
    <source>
        <dbReference type="Proteomes" id="UP001216139"/>
    </source>
</evidence>
<keyword evidence="6" id="KW-0547">Nucleotide-binding</keyword>
<organism evidence="12 13">
    <name type="scientific">Mucilaginibacter jinjuensis</name>
    <dbReference type="NCBI Taxonomy" id="1176721"/>
    <lineage>
        <taxon>Bacteria</taxon>
        <taxon>Pseudomonadati</taxon>
        <taxon>Bacteroidota</taxon>
        <taxon>Sphingobacteriia</taxon>
        <taxon>Sphingobacteriales</taxon>
        <taxon>Sphingobacteriaceae</taxon>
        <taxon>Mucilaginibacter</taxon>
    </lineage>
</organism>
<dbReference type="PANTHER" id="PTHR24421">
    <property type="entry name" value="NITRATE/NITRITE SENSOR PROTEIN NARX-RELATED"/>
    <property type="match status" value="1"/>
</dbReference>
<dbReference type="Proteomes" id="UP001216139">
    <property type="component" value="Chromosome"/>
</dbReference>
<dbReference type="SMART" id="SM00304">
    <property type="entry name" value="HAMP"/>
    <property type="match status" value="1"/>
</dbReference>
<dbReference type="InterPro" id="IPR011712">
    <property type="entry name" value="Sig_transdc_His_kin_sub3_dim/P"/>
</dbReference>
<keyword evidence="10" id="KW-0812">Transmembrane</keyword>
<sequence>MALLLATINYFRKIKAFSVNKYSFSLTKELVHPSSREVALFGGFALSLVTYILIEFLVVLLALQIIRGAFFYFLMYLLSVTILITVSFSYFNYAREQTSFQAKLVGITLFFILGLISIIPLIVYWVKGNAESEIYTKVFVVVIPLSTLLISFSLPLLFRLTILKPLSKIVSGVQSVISGDLIAHVDIEINDEIGRLSQNFNKMTQSLRDGMEQLNNMRETIATDFHDQTGNMLSAITRQASLLKARFADQPETQQIIDSIINNSDSLYESSQDFLWHLNHDSDNPNELFNYLTGYGQLYYNQFDIAFSSTGEECRSLKFEPFAALNLIFIFKEAMTNVVKHSGADEVEFKMHCEDQVVSFALMDNGNWKESDKTREHYGLCNMERRCLKNTFGFSLIRQETGTQIIIRVSVKNLNEIL</sequence>
<evidence type="ECO:0000256" key="10">
    <source>
        <dbReference type="SAM" id="Phobius"/>
    </source>
</evidence>
<comment type="subcellular location">
    <subcellularLocation>
        <location evidence="2">Membrane</location>
    </subcellularLocation>
</comment>
<evidence type="ECO:0000256" key="7">
    <source>
        <dbReference type="ARBA" id="ARBA00022777"/>
    </source>
</evidence>
<reference evidence="12 13" key="1">
    <citation type="submission" date="2023-02" db="EMBL/GenBank/DDBJ databases">
        <title>Genome sequence of Mucilaginibacter jinjuensis strain KACC 16571.</title>
        <authorList>
            <person name="Kim S."/>
            <person name="Heo J."/>
            <person name="Kwon S.-W."/>
        </authorList>
    </citation>
    <scope>NUCLEOTIDE SEQUENCE [LARGE SCALE GENOMIC DNA]</scope>
    <source>
        <strain evidence="12 13">KACC 16571</strain>
    </source>
</reference>
<dbReference type="EC" id="2.7.13.3" evidence="3"/>
<keyword evidence="4" id="KW-0597">Phosphoprotein</keyword>
<evidence type="ECO:0000256" key="9">
    <source>
        <dbReference type="ARBA" id="ARBA00023012"/>
    </source>
</evidence>
<evidence type="ECO:0000259" key="11">
    <source>
        <dbReference type="PROSITE" id="PS50885"/>
    </source>
</evidence>
<dbReference type="Gene3D" id="6.10.340.10">
    <property type="match status" value="1"/>
</dbReference>
<dbReference type="InterPro" id="IPR036890">
    <property type="entry name" value="HATPase_C_sf"/>
</dbReference>
<feature type="transmembrane region" description="Helical" evidence="10">
    <location>
        <begin position="138"/>
        <end position="158"/>
    </location>
</feature>
<evidence type="ECO:0000256" key="8">
    <source>
        <dbReference type="ARBA" id="ARBA00022840"/>
    </source>
</evidence>
<keyword evidence="13" id="KW-1185">Reference proteome</keyword>
<evidence type="ECO:0000256" key="5">
    <source>
        <dbReference type="ARBA" id="ARBA00022679"/>
    </source>
</evidence>
<dbReference type="EMBL" id="CP117167">
    <property type="protein sequence ID" value="WCT13303.1"/>
    <property type="molecule type" value="Genomic_DNA"/>
</dbReference>
<protein>
    <recommendedName>
        <fullName evidence="3">histidine kinase</fullName>
        <ecNumber evidence="3">2.7.13.3</ecNumber>
    </recommendedName>
</protein>
<evidence type="ECO:0000256" key="1">
    <source>
        <dbReference type="ARBA" id="ARBA00000085"/>
    </source>
</evidence>
<accession>A0ABY7TAS6</accession>
<dbReference type="Gene3D" id="3.30.565.10">
    <property type="entry name" value="Histidine kinase-like ATPase, C-terminal domain"/>
    <property type="match status" value="1"/>
</dbReference>
<evidence type="ECO:0000256" key="4">
    <source>
        <dbReference type="ARBA" id="ARBA00022553"/>
    </source>
</evidence>
<dbReference type="PROSITE" id="PS50885">
    <property type="entry name" value="HAMP"/>
    <property type="match status" value="1"/>
</dbReference>
<keyword evidence="5" id="KW-0808">Transferase</keyword>
<evidence type="ECO:0000256" key="3">
    <source>
        <dbReference type="ARBA" id="ARBA00012438"/>
    </source>
</evidence>
<dbReference type="Pfam" id="PF07730">
    <property type="entry name" value="HisKA_3"/>
    <property type="match status" value="1"/>
</dbReference>
<dbReference type="Pfam" id="PF00672">
    <property type="entry name" value="HAMP"/>
    <property type="match status" value="1"/>
</dbReference>
<dbReference type="PANTHER" id="PTHR24421:SF10">
    <property type="entry name" value="NITRATE_NITRITE SENSOR PROTEIN NARQ"/>
    <property type="match status" value="1"/>
</dbReference>